<evidence type="ECO:0000256" key="3">
    <source>
        <dbReference type="SAM" id="SignalP"/>
    </source>
</evidence>
<keyword evidence="3" id="KW-0732">Signal</keyword>
<keyword evidence="2" id="KW-0175">Coiled coil</keyword>
<evidence type="ECO:0000259" key="4">
    <source>
        <dbReference type="PROSITE" id="PS50885"/>
    </source>
</evidence>
<dbReference type="RefSeq" id="WP_153250173.1">
    <property type="nucleotide sequence ID" value="NZ_CP044205.1"/>
</dbReference>
<dbReference type="PANTHER" id="PTHR43156:SF2">
    <property type="entry name" value="STAGE II SPORULATION PROTEIN E"/>
    <property type="match status" value="1"/>
</dbReference>
<dbReference type="AlphaFoldDB" id="A0A5Q0BM34"/>
<name>A0A5Q0BM34_9GAMM</name>
<gene>
    <name evidence="5" type="ORF">F6R98_17470</name>
</gene>
<dbReference type="GO" id="GO:0016020">
    <property type="term" value="C:membrane"/>
    <property type="evidence" value="ECO:0007669"/>
    <property type="project" value="InterPro"/>
</dbReference>
<dbReference type="InterPro" id="IPR001932">
    <property type="entry name" value="PPM-type_phosphatase-like_dom"/>
</dbReference>
<accession>A0A5Q0BM34</accession>
<feature type="chain" id="PRO_5024998089" evidence="3">
    <location>
        <begin position="24"/>
        <end position="658"/>
    </location>
</feature>
<dbReference type="EMBL" id="CP044205">
    <property type="protein sequence ID" value="QFY44202.1"/>
    <property type="molecule type" value="Genomic_DNA"/>
</dbReference>
<dbReference type="InterPro" id="IPR052016">
    <property type="entry name" value="Bact_Sigma-Reg"/>
</dbReference>
<keyword evidence="1" id="KW-0378">Hydrolase</keyword>
<dbReference type="InterPro" id="IPR003660">
    <property type="entry name" value="HAMP_dom"/>
</dbReference>
<dbReference type="SMART" id="SM00304">
    <property type="entry name" value="HAMP"/>
    <property type="match status" value="1"/>
</dbReference>
<dbReference type="OrthoDB" id="9811749at2"/>
<evidence type="ECO:0000313" key="6">
    <source>
        <dbReference type="Proteomes" id="UP000325755"/>
    </source>
</evidence>
<feature type="domain" description="HAMP" evidence="4">
    <location>
        <begin position="330"/>
        <end position="385"/>
    </location>
</feature>
<dbReference type="Proteomes" id="UP000325755">
    <property type="component" value="Chromosome"/>
</dbReference>
<evidence type="ECO:0000313" key="5">
    <source>
        <dbReference type="EMBL" id="QFY44202.1"/>
    </source>
</evidence>
<proteinExistence type="predicted"/>
<dbReference type="InterPro" id="IPR036457">
    <property type="entry name" value="PPM-type-like_dom_sf"/>
</dbReference>
<dbReference type="PANTHER" id="PTHR43156">
    <property type="entry name" value="STAGE II SPORULATION PROTEIN E-RELATED"/>
    <property type="match status" value="1"/>
</dbReference>
<organism evidence="5 6">
    <name type="scientific">Candidatus Methylospira mobilis</name>
    <dbReference type="NCBI Taxonomy" id="1808979"/>
    <lineage>
        <taxon>Bacteria</taxon>
        <taxon>Pseudomonadati</taxon>
        <taxon>Pseudomonadota</taxon>
        <taxon>Gammaproteobacteria</taxon>
        <taxon>Methylococcales</taxon>
        <taxon>Methylococcaceae</taxon>
        <taxon>Candidatus Methylospira</taxon>
    </lineage>
</organism>
<feature type="coiled-coil region" evidence="2">
    <location>
        <begin position="370"/>
        <end position="418"/>
    </location>
</feature>
<dbReference type="KEGG" id="mmob:F6R98_17470"/>
<reference evidence="5 6" key="1">
    <citation type="submission" date="2019-09" db="EMBL/GenBank/DDBJ databases">
        <title>Ecophysiology of the spiral-shaped methanotroph Methylospira mobilis as revealed by the complete genome sequence.</title>
        <authorList>
            <person name="Oshkin I.Y."/>
            <person name="Dedysh S.N."/>
            <person name="Miroshnikov K."/>
            <person name="Danilova O.V."/>
            <person name="Hakobyan A."/>
            <person name="Liesack W."/>
        </authorList>
    </citation>
    <scope>NUCLEOTIDE SEQUENCE [LARGE SCALE GENOMIC DNA]</scope>
    <source>
        <strain evidence="5 6">Shm1</strain>
    </source>
</reference>
<dbReference type="SMART" id="SM00331">
    <property type="entry name" value="PP2C_SIG"/>
    <property type="match status" value="1"/>
</dbReference>
<protein>
    <submittedName>
        <fullName evidence="5">SpoIIE family protein phosphatase</fullName>
    </submittedName>
</protein>
<dbReference type="Gene3D" id="3.60.40.10">
    <property type="entry name" value="PPM-type phosphatase domain"/>
    <property type="match status" value="1"/>
</dbReference>
<dbReference type="SUPFAM" id="SSF81606">
    <property type="entry name" value="PP2C-like"/>
    <property type="match status" value="1"/>
</dbReference>
<sequence length="658" mass="71197">MKLKTRLLLIVSALLALSIVATAVSLAYNTQRAILDQAEDDGKTLAGIIARTADMGETVETEAESLLSQDMVTSARIVSHFVAVAEKAGLSPKEINRHLDAMVGSDDLGEIGVTDPKGKVYLHSEPSGGFQFRPEASKQPQASEFWSLLNSRSGVVVQDVLRRDMDGKIYKYVGVSGIDKPRIVQVGLDGKVIDTMKRTLGTQEYINRIVKDSGVERVWVVNQDLAVLHFAGAGKKSAELSVIDKANLNSAMRNNQIISDIEGDRITVAAPIHKETGDPDAAQGSLVGATLLHIPTETLHEALVRELIMTAVIVLVVMFCAVLMLTHYTNSITAPLLVVTDAAHALQDGNLNMALLDPVARRMDALGVLARVFQEMARKVQGQKQELEETVVQRTVELEEKNRLLEFAQQTIENELDVAHSLQQAILPAHFPNIPGYTASAIMLPAKQLAGDFYDYIELGNGRVGILIADVADKGVASSFFMAICRTAIRTVAETLESPAQVLSEANRRIYASNPKSLFVTVFYGVLDARSGWFTYANGGHLPPYLFGATKQPEKLPRTAGMALGVVDDAEFGEHRVHIAPGDRVFLYSDGITEAFNEQGRGFGDAALATALIAVADRSPGAIIQYLVDTVKNFEGNAPQSDDLTSIALARSFFAGSF</sequence>
<dbReference type="InParanoid" id="A0A5Q0BM34"/>
<evidence type="ECO:0000256" key="2">
    <source>
        <dbReference type="SAM" id="Coils"/>
    </source>
</evidence>
<dbReference type="CDD" id="cd06225">
    <property type="entry name" value="HAMP"/>
    <property type="match status" value="1"/>
</dbReference>
<dbReference type="GO" id="GO:0016791">
    <property type="term" value="F:phosphatase activity"/>
    <property type="evidence" value="ECO:0007669"/>
    <property type="project" value="TreeGrafter"/>
</dbReference>
<evidence type="ECO:0000256" key="1">
    <source>
        <dbReference type="ARBA" id="ARBA00022801"/>
    </source>
</evidence>
<feature type="signal peptide" evidence="3">
    <location>
        <begin position="1"/>
        <end position="23"/>
    </location>
</feature>
<dbReference type="GO" id="GO:0007165">
    <property type="term" value="P:signal transduction"/>
    <property type="evidence" value="ECO:0007669"/>
    <property type="project" value="InterPro"/>
</dbReference>
<dbReference type="Gene3D" id="6.10.340.10">
    <property type="match status" value="1"/>
</dbReference>
<dbReference type="PROSITE" id="PS50885">
    <property type="entry name" value="HAMP"/>
    <property type="match status" value="1"/>
</dbReference>
<keyword evidence="6" id="KW-1185">Reference proteome</keyword>
<dbReference type="Pfam" id="PF07228">
    <property type="entry name" value="SpoIIE"/>
    <property type="match status" value="1"/>
</dbReference>